<dbReference type="InterPro" id="IPR036873">
    <property type="entry name" value="Rhodanese-like_dom_sf"/>
</dbReference>
<dbReference type="KEGG" id="alf:CFBP5473_24900"/>
<evidence type="ECO:0000313" key="5">
    <source>
        <dbReference type="Proteomes" id="UP000298545"/>
    </source>
</evidence>
<dbReference type="Gene3D" id="3.40.250.10">
    <property type="entry name" value="Rhodanese-like domain"/>
    <property type="match status" value="2"/>
</dbReference>
<reference evidence="4 6" key="2">
    <citation type="submission" date="2021-03" db="EMBL/GenBank/DDBJ databases">
        <title>Rapid diversification of plasmids in a genus of pathogenic and nitrogen fixing bacteria.</title>
        <authorList>
            <person name="Weisberg A.J."/>
            <person name="Miller M."/>
            <person name="Ream W."/>
            <person name="Grunwald N.J."/>
            <person name="Chang J.H."/>
        </authorList>
    </citation>
    <scope>NUCLEOTIDE SEQUENCE [LARGE SCALE GENOMIC DNA]</scope>
    <source>
        <strain evidence="4 6">AF3.44</strain>
        <plasmid evidence="4 6">pTiAF3.44</plasmid>
    </source>
</reference>
<geneLocation type="plasmid" evidence="5">
    <name>pticfbp5473</name>
</geneLocation>
<dbReference type="SUPFAM" id="SSF52821">
    <property type="entry name" value="Rhodanese/Cell cycle control phosphatase"/>
    <property type="match status" value="2"/>
</dbReference>
<accession>A0A4D7E531</accession>
<dbReference type="EMBL" id="CP039694">
    <property type="protein sequence ID" value="QCJ01177.1"/>
    <property type="molecule type" value="Genomic_DNA"/>
</dbReference>
<dbReference type="PANTHER" id="PTHR43855">
    <property type="entry name" value="THIOSULFATE SULFURTRANSFERASE"/>
    <property type="match status" value="1"/>
</dbReference>
<feature type="domain" description="Rhodanese" evidence="2">
    <location>
        <begin position="172"/>
        <end position="280"/>
    </location>
</feature>
<dbReference type="Proteomes" id="UP000826513">
    <property type="component" value="Plasmid pTiAF3.44"/>
</dbReference>
<sequence length="284" mass="29345">MTELTAAFSANIISAEDTLARIAAGRHVVFLDVRFSPKQQDLRAEYDADHIDGAHFVDLKTQLQSKGGGLAGSRPLPTPADLQKNIEQWGITPQTTVVVYTRATPAAAARAWFVLRWAGFADVVYLDGGLPAWKAAGGATGTMEPKIGGGTFVIDTVDHLPTLTADEIAGYIDSGAKVFDARGADAFAGDGSARSGHIPGAKSLPSSKFLDADGRFLTPDAIRDTLEANGAASGEPIGVYCGGGVGGALETLALRSAGIDAKLFVGSFSAWTADPARAVAQGAD</sequence>
<organism evidence="3 5">
    <name type="scientific">Agrobacterium larrymoorei</name>
    <dbReference type="NCBI Taxonomy" id="160699"/>
    <lineage>
        <taxon>Bacteria</taxon>
        <taxon>Pseudomonadati</taxon>
        <taxon>Pseudomonadota</taxon>
        <taxon>Alphaproteobacteria</taxon>
        <taxon>Hyphomicrobiales</taxon>
        <taxon>Rhizobiaceae</taxon>
        <taxon>Rhizobium/Agrobacterium group</taxon>
        <taxon>Agrobacterium</taxon>
    </lineage>
</organism>
<dbReference type="RefSeq" id="WP_051441358.1">
    <property type="nucleotide sequence ID" value="NZ_CP039694.1"/>
</dbReference>
<dbReference type="OrthoDB" id="9781034at2"/>
<evidence type="ECO:0000259" key="2">
    <source>
        <dbReference type="PROSITE" id="PS50206"/>
    </source>
</evidence>
<keyword evidence="1" id="KW-0677">Repeat</keyword>
<evidence type="ECO:0000313" key="3">
    <source>
        <dbReference type="EMBL" id="QCJ01177.1"/>
    </source>
</evidence>
<dbReference type="GO" id="GO:0016740">
    <property type="term" value="F:transferase activity"/>
    <property type="evidence" value="ECO:0007669"/>
    <property type="project" value="UniProtKB-KW"/>
</dbReference>
<dbReference type="PANTHER" id="PTHR43855:SF1">
    <property type="entry name" value="THIOSULFATE SULFURTRANSFERASE"/>
    <property type="match status" value="1"/>
</dbReference>
<dbReference type="SMART" id="SM00450">
    <property type="entry name" value="RHOD"/>
    <property type="match status" value="2"/>
</dbReference>
<name>A0A4D7E531_9HYPH</name>
<dbReference type="Proteomes" id="UP000298545">
    <property type="component" value="Plasmid pTiCFBP5473"/>
</dbReference>
<dbReference type="InterPro" id="IPR001763">
    <property type="entry name" value="Rhodanese-like_dom"/>
</dbReference>
<evidence type="ECO:0000256" key="1">
    <source>
        <dbReference type="ARBA" id="ARBA00022737"/>
    </source>
</evidence>
<evidence type="ECO:0000313" key="6">
    <source>
        <dbReference type="Proteomes" id="UP000826513"/>
    </source>
</evidence>
<reference evidence="3 5" key="1">
    <citation type="submission" date="2019-04" db="EMBL/GenBank/DDBJ databases">
        <title>Complete genome sequence of Agrobacterium larrymoorei CFBP5473.</title>
        <authorList>
            <person name="Haryono M."/>
            <person name="Chou L."/>
            <person name="Lin Y.-C."/>
            <person name="Lai E.-M."/>
            <person name="Kuo C.-H."/>
        </authorList>
    </citation>
    <scope>NUCLEOTIDE SEQUENCE [LARGE SCALE GENOMIC DNA]</scope>
    <source>
        <strain evidence="3 5">CFBP5473</strain>
        <plasmid evidence="5">pticfbp5473</plasmid>
        <plasmid evidence="3">pTiCFBP5473</plasmid>
    </source>
</reference>
<dbReference type="PROSITE" id="PS50206">
    <property type="entry name" value="RHODANESE_3"/>
    <property type="match status" value="2"/>
</dbReference>
<dbReference type="STRING" id="1367849.GCA_000518585_03896"/>
<protein>
    <submittedName>
        <fullName evidence="3">Sulfurtransferase</fullName>
    </submittedName>
</protein>
<dbReference type="Pfam" id="PF00581">
    <property type="entry name" value="Rhodanese"/>
    <property type="match status" value="2"/>
</dbReference>
<dbReference type="AlphaFoldDB" id="A0A4D7E531"/>
<feature type="domain" description="Rhodanese" evidence="2">
    <location>
        <begin position="24"/>
        <end position="142"/>
    </location>
</feature>
<proteinExistence type="predicted"/>
<dbReference type="EMBL" id="CP072169">
    <property type="protein sequence ID" value="QYA10187.1"/>
    <property type="molecule type" value="Genomic_DNA"/>
</dbReference>
<geneLocation type="plasmid" evidence="4 6">
    <name>pTiAF3.44</name>
</geneLocation>
<gene>
    <name evidence="3" type="ORF">CFBP5473_24900</name>
    <name evidence="4" type="ORF">J5285_23550</name>
</gene>
<dbReference type="InterPro" id="IPR051126">
    <property type="entry name" value="Thiosulfate_sulfurtransferase"/>
</dbReference>
<keyword evidence="3" id="KW-0808">Transferase</keyword>
<geneLocation type="plasmid" evidence="3">
    <name>pTiCFBP5473</name>
</geneLocation>
<keyword evidence="3" id="KW-0614">Plasmid</keyword>
<dbReference type="CDD" id="cd01448">
    <property type="entry name" value="TST_Repeat_1"/>
    <property type="match status" value="1"/>
</dbReference>
<evidence type="ECO:0000313" key="4">
    <source>
        <dbReference type="EMBL" id="QYA10187.1"/>
    </source>
</evidence>
<keyword evidence="6" id="KW-1185">Reference proteome</keyword>